<proteinExistence type="inferred from homology"/>
<keyword evidence="2" id="KW-0521">NADP</keyword>
<feature type="domain" description="NADP-dependent oxidoreductase" evidence="4">
    <location>
        <begin position="14"/>
        <end position="254"/>
    </location>
</feature>
<gene>
    <name evidence="5" type="ORF">C448_03786</name>
</gene>
<dbReference type="PROSITE" id="PS00798">
    <property type="entry name" value="ALDOKETO_REDUCTASE_1"/>
    <property type="match status" value="1"/>
</dbReference>
<sequence>MEYVTVQDTEIPALGIGTWRMEGATCRRAVATALELGYRHVDTAQAYGNERQVGAAIAESGVDRDELFLTTKLGSSNRDHDSVVESTRASLRKLETDYVDLLLIHQPNTGTPLEETIGAMDELVDDGLVDHIGVSNFGLSRLHAAREHADASILTDQVQYHPFWDQSTLVDYCQINDLMLTAYSPLAHGGAVNDDLLAEIGTRYDKTPAQVALRWLVQQDNVSTIPKSTSPAHLEANLQVFDFELTDEELRAIRRPSISRTASSFLRARLPF</sequence>
<evidence type="ECO:0000256" key="3">
    <source>
        <dbReference type="ARBA" id="ARBA00023002"/>
    </source>
</evidence>
<organism evidence="5 6">
    <name type="scientific">Halococcus morrhuae DSM 1307</name>
    <dbReference type="NCBI Taxonomy" id="931277"/>
    <lineage>
        <taxon>Archaea</taxon>
        <taxon>Methanobacteriati</taxon>
        <taxon>Methanobacteriota</taxon>
        <taxon>Stenosarchaea group</taxon>
        <taxon>Halobacteria</taxon>
        <taxon>Halobacteriales</taxon>
        <taxon>Halococcaceae</taxon>
        <taxon>Halococcus</taxon>
    </lineage>
</organism>
<dbReference type="GO" id="GO:0051596">
    <property type="term" value="P:methylglyoxal catabolic process"/>
    <property type="evidence" value="ECO:0007669"/>
    <property type="project" value="TreeGrafter"/>
</dbReference>
<dbReference type="OrthoDB" id="275427at2157"/>
<dbReference type="SUPFAM" id="SSF51430">
    <property type="entry name" value="NAD(P)-linked oxidoreductase"/>
    <property type="match status" value="1"/>
</dbReference>
<dbReference type="Proteomes" id="UP000011568">
    <property type="component" value="Unassembled WGS sequence"/>
</dbReference>
<evidence type="ECO:0000313" key="5">
    <source>
        <dbReference type="EMBL" id="EMA48366.1"/>
    </source>
</evidence>
<evidence type="ECO:0000313" key="6">
    <source>
        <dbReference type="Proteomes" id="UP000011568"/>
    </source>
</evidence>
<dbReference type="PRINTS" id="PR00069">
    <property type="entry name" value="ALDKETRDTASE"/>
</dbReference>
<dbReference type="eggNOG" id="arCOG01619">
    <property type="taxonomic scope" value="Archaea"/>
</dbReference>
<dbReference type="AlphaFoldDB" id="M0MRW3"/>
<evidence type="ECO:0000256" key="1">
    <source>
        <dbReference type="ARBA" id="ARBA00007905"/>
    </source>
</evidence>
<evidence type="ECO:0000259" key="4">
    <source>
        <dbReference type="Pfam" id="PF00248"/>
    </source>
</evidence>
<dbReference type="InterPro" id="IPR020471">
    <property type="entry name" value="AKR"/>
</dbReference>
<dbReference type="InterPro" id="IPR018170">
    <property type="entry name" value="Aldo/ket_reductase_CS"/>
</dbReference>
<dbReference type="InterPro" id="IPR036812">
    <property type="entry name" value="NAD(P)_OxRdtase_dom_sf"/>
</dbReference>
<keyword evidence="3" id="KW-0560">Oxidoreductase</keyword>
<keyword evidence="6" id="KW-1185">Reference proteome</keyword>
<dbReference type="GO" id="GO:1990002">
    <property type="term" value="F:methylglyoxal reductase (NADPH) (acetol producing) activity"/>
    <property type="evidence" value="ECO:0007669"/>
    <property type="project" value="TreeGrafter"/>
</dbReference>
<dbReference type="PANTHER" id="PTHR43827:SF3">
    <property type="entry name" value="NADP-DEPENDENT OXIDOREDUCTASE DOMAIN-CONTAINING PROTEIN"/>
    <property type="match status" value="1"/>
</dbReference>
<dbReference type="Pfam" id="PF00248">
    <property type="entry name" value="Aldo_ket_red"/>
    <property type="match status" value="1"/>
</dbReference>
<dbReference type="PIRSF" id="PIRSF000097">
    <property type="entry name" value="AKR"/>
    <property type="match status" value="1"/>
</dbReference>
<protein>
    <submittedName>
        <fullName evidence="5">Aldo/keto reductase family oxidoreductase</fullName>
    </submittedName>
</protein>
<accession>M0MRW3</accession>
<reference evidence="5 6" key="1">
    <citation type="journal article" date="2014" name="PLoS Genet.">
        <title>Phylogenetically driven sequencing of extremely halophilic archaea reveals strategies for static and dynamic osmo-response.</title>
        <authorList>
            <person name="Becker E.A."/>
            <person name="Seitzer P.M."/>
            <person name="Tritt A."/>
            <person name="Larsen D."/>
            <person name="Krusor M."/>
            <person name="Yao A.I."/>
            <person name="Wu D."/>
            <person name="Madern D."/>
            <person name="Eisen J.A."/>
            <person name="Darling A.E."/>
            <person name="Facciotti M.T."/>
        </authorList>
    </citation>
    <scope>NUCLEOTIDE SEQUENCE [LARGE SCALE GENOMIC DNA]</scope>
    <source>
        <strain evidence="5 6">DSM 1307</strain>
    </source>
</reference>
<dbReference type="PATRIC" id="fig|931277.6.peg.732"/>
<comment type="caution">
    <text evidence="5">The sequence shown here is derived from an EMBL/GenBank/DDBJ whole genome shotgun (WGS) entry which is preliminary data.</text>
</comment>
<name>M0MRW3_HALMO</name>
<dbReference type="RefSeq" id="WP_004051981.1">
    <property type="nucleotide sequence ID" value="NZ_AOMC01000054.1"/>
</dbReference>
<dbReference type="InterPro" id="IPR023210">
    <property type="entry name" value="NADP_OxRdtase_dom"/>
</dbReference>
<dbReference type="STRING" id="931277.C448_03786"/>
<dbReference type="EMBL" id="AOMC01000054">
    <property type="protein sequence ID" value="EMA48366.1"/>
    <property type="molecule type" value="Genomic_DNA"/>
</dbReference>
<dbReference type="PANTHER" id="PTHR43827">
    <property type="entry name" value="2,5-DIKETO-D-GLUCONIC ACID REDUCTASE"/>
    <property type="match status" value="1"/>
</dbReference>
<comment type="similarity">
    <text evidence="1">Belongs to the aldo/keto reductase family.</text>
</comment>
<dbReference type="Gene3D" id="3.20.20.100">
    <property type="entry name" value="NADP-dependent oxidoreductase domain"/>
    <property type="match status" value="1"/>
</dbReference>
<evidence type="ECO:0000256" key="2">
    <source>
        <dbReference type="ARBA" id="ARBA00022857"/>
    </source>
</evidence>
<dbReference type="FunFam" id="3.20.20.100:FF:000002">
    <property type="entry name" value="2,5-diketo-D-gluconic acid reductase A"/>
    <property type="match status" value="1"/>
</dbReference>